<dbReference type="GO" id="GO:0005524">
    <property type="term" value="F:ATP binding"/>
    <property type="evidence" value="ECO:0007669"/>
    <property type="project" value="UniProtKB-UniRule"/>
</dbReference>
<comment type="function">
    <text evidence="9">Catalyzes the ATP-dependent amidation of the two carboxylate groups at positions a and c of cobyrinate, using either L-glutamine or ammonia as the nitrogen source.</text>
</comment>
<dbReference type="Pfam" id="PF07685">
    <property type="entry name" value="GATase_3"/>
    <property type="match status" value="1"/>
</dbReference>
<dbReference type="InterPro" id="IPR002586">
    <property type="entry name" value="CobQ/CobB/MinD/ParA_Nub-bd_dom"/>
</dbReference>
<dbReference type="PROSITE" id="PS51274">
    <property type="entry name" value="GATASE_COBBQ"/>
    <property type="match status" value="1"/>
</dbReference>
<dbReference type="PANTHER" id="PTHR43873">
    <property type="entry name" value="COBYRINATE A,C-DIAMIDE SYNTHASE"/>
    <property type="match status" value="1"/>
</dbReference>
<comment type="miscellaneous">
    <text evidence="9">The a and c carboxylates of cobyrinate are activated for nucleophilic attack via formation of a phosphorylated intermediate by ATP. CbiA catalyzes first the amidation of the c-carboxylate, and then that of the a-carboxylate.</text>
</comment>
<evidence type="ECO:0000256" key="4">
    <source>
        <dbReference type="ARBA" id="ARBA00022598"/>
    </source>
</evidence>
<dbReference type="InterPro" id="IPR029062">
    <property type="entry name" value="Class_I_gatase-like"/>
</dbReference>
<feature type="site" description="Increases nucleophilicity of active site Cys" evidence="9">
    <location>
        <position position="448"/>
    </location>
</feature>
<keyword evidence="3 9" id="KW-0169">Cobalamin biosynthesis</keyword>
<feature type="active site" description="Nucleophile" evidence="9">
    <location>
        <position position="345"/>
    </location>
</feature>
<evidence type="ECO:0000256" key="10">
    <source>
        <dbReference type="SAM" id="MobiDB-lite"/>
    </source>
</evidence>
<feature type="domain" description="CobQ/CobB/MinD/ParA nucleotide binding" evidence="11">
    <location>
        <begin position="5"/>
        <end position="193"/>
    </location>
</feature>
<dbReference type="EC" id="6.3.5.11" evidence="9"/>
<keyword evidence="4 9" id="KW-0436">Ligase</keyword>
<comment type="catalytic activity">
    <reaction evidence="9">
        <text>cob(II)yrinate + 2 L-glutamine + 2 ATP + 2 H2O = cob(II)yrinate a,c diamide + 2 L-glutamate + 2 ADP + 2 phosphate + 2 H(+)</text>
        <dbReference type="Rhea" id="RHEA:26289"/>
        <dbReference type="ChEBI" id="CHEBI:15377"/>
        <dbReference type="ChEBI" id="CHEBI:15378"/>
        <dbReference type="ChEBI" id="CHEBI:29985"/>
        <dbReference type="ChEBI" id="CHEBI:30616"/>
        <dbReference type="ChEBI" id="CHEBI:43474"/>
        <dbReference type="ChEBI" id="CHEBI:58359"/>
        <dbReference type="ChEBI" id="CHEBI:58537"/>
        <dbReference type="ChEBI" id="CHEBI:58894"/>
        <dbReference type="ChEBI" id="CHEBI:456216"/>
        <dbReference type="EC" id="6.3.5.11"/>
    </reaction>
</comment>
<dbReference type="GO" id="GO:0009236">
    <property type="term" value="P:cobalamin biosynthetic process"/>
    <property type="evidence" value="ECO:0007669"/>
    <property type="project" value="UniProtKB-UniRule"/>
</dbReference>
<accession>A0A511BRE7</accession>
<keyword evidence="8 9" id="KW-0315">Glutamine amidotransferase</keyword>
<comment type="caution">
    <text evidence="13">The sequence shown here is derived from an EMBL/GenBank/DDBJ whole genome shotgun (WGS) entry which is preliminary data.</text>
</comment>
<organism evidence="13 14">
    <name type="scientific">Swaminathania salitolerans</name>
    <dbReference type="NCBI Taxonomy" id="182838"/>
    <lineage>
        <taxon>Bacteria</taxon>
        <taxon>Pseudomonadati</taxon>
        <taxon>Pseudomonadota</taxon>
        <taxon>Alphaproteobacteria</taxon>
        <taxon>Acetobacterales</taxon>
        <taxon>Acetobacteraceae</taxon>
        <taxon>Swaminathania</taxon>
    </lineage>
</organism>
<dbReference type="PANTHER" id="PTHR43873:SF1">
    <property type="entry name" value="COBYRINATE A,C-DIAMIDE SYNTHASE"/>
    <property type="match status" value="1"/>
</dbReference>
<keyword evidence="7 9" id="KW-0460">Magnesium</keyword>
<evidence type="ECO:0000259" key="11">
    <source>
        <dbReference type="Pfam" id="PF01656"/>
    </source>
</evidence>
<evidence type="ECO:0000256" key="9">
    <source>
        <dbReference type="HAMAP-Rule" id="MF_00027"/>
    </source>
</evidence>
<protein>
    <recommendedName>
        <fullName evidence="9">Cobyrinate a,c-diamide synthase</fullName>
        <ecNumber evidence="9">6.3.5.11</ecNumber>
    </recommendedName>
    <alternativeName>
        <fullName evidence="9">Cobyrinic acid a,c-diamide synthetase</fullName>
    </alternativeName>
</protein>
<dbReference type="Proteomes" id="UP000321405">
    <property type="component" value="Unassembled WGS sequence"/>
</dbReference>
<keyword evidence="14" id="KW-1185">Reference proteome</keyword>
<reference evidence="13 14" key="1">
    <citation type="submission" date="2019-07" db="EMBL/GenBank/DDBJ databases">
        <title>Whole genome shotgun sequence of Swaminathania salitolerans NBRC 104436.</title>
        <authorList>
            <person name="Hosoyama A."/>
            <person name="Uohara A."/>
            <person name="Ohji S."/>
            <person name="Ichikawa N."/>
        </authorList>
    </citation>
    <scope>NUCLEOTIDE SEQUENCE [LARGE SCALE GENOMIC DNA]</scope>
    <source>
        <strain evidence="13 14">NBRC 104436</strain>
    </source>
</reference>
<gene>
    <name evidence="13" type="primary">cobB</name>
    <name evidence="9" type="synonym">cbiA</name>
    <name evidence="13" type="ORF">SSA02_20520</name>
</gene>
<dbReference type="SUPFAM" id="SSF52317">
    <property type="entry name" value="Class I glutamine amidotransferase-like"/>
    <property type="match status" value="1"/>
</dbReference>
<comment type="similarity">
    <text evidence="9">Belongs to the CobB/CbiA family.</text>
</comment>
<dbReference type="InterPro" id="IPR004484">
    <property type="entry name" value="CbiA/CobB_synth"/>
</dbReference>
<comment type="cofactor">
    <cofactor evidence="1 9">
        <name>Mg(2+)</name>
        <dbReference type="ChEBI" id="CHEBI:18420"/>
    </cofactor>
</comment>
<dbReference type="EMBL" id="BJVC01000005">
    <property type="protein sequence ID" value="GEL02889.1"/>
    <property type="molecule type" value="Genomic_DNA"/>
</dbReference>
<dbReference type="SUPFAM" id="SSF52540">
    <property type="entry name" value="P-loop containing nucleoside triphosphate hydrolases"/>
    <property type="match status" value="1"/>
</dbReference>
<dbReference type="Gene3D" id="3.40.50.300">
    <property type="entry name" value="P-loop containing nucleotide triphosphate hydrolases"/>
    <property type="match status" value="1"/>
</dbReference>
<sequence>MTRVLMVAAPRSGSGKTTLTLALLSAFRRRGLVVRALKTGPDYIDPAFHEAATGQACGNLDSWAMSPDALRTRLLQARLAQAGRHADLLIVESSMGLFDGLTGPEGARGAAADIAARFGIPVLLVLDVRGQGQSVGAVAEGMARWSDRVAVRAVVLNHVGSARHEALCRDALRLPCLGAFRRDAAIALPERHLGLVQARERGDLPGFFSLLADKAEKELDLDAILAEAAELPAELPAEPRRPENRRQGERAQENGFVPPPGQRIALADDAAFSFLYAHLAQDWRAAGAEILPFSPLADEGPDERADCCWLPGGYPEIHAGRLAGAERFRDGMRAFAQTRPVHGECGGYMVLGASLEDASGTTHAMLGLLSHGTSFARRKMALGYREAHLLNDTLLGPAGRVLRGHEFHYARVVDPGQDAPFATLFDGEGSPLGPAGGQRARVSGTFFHMLAHRS</sequence>
<evidence type="ECO:0000256" key="7">
    <source>
        <dbReference type="ARBA" id="ARBA00022842"/>
    </source>
</evidence>
<evidence type="ECO:0000256" key="5">
    <source>
        <dbReference type="ARBA" id="ARBA00022741"/>
    </source>
</evidence>
<evidence type="ECO:0000313" key="13">
    <source>
        <dbReference type="EMBL" id="GEL02889.1"/>
    </source>
</evidence>
<proteinExistence type="inferred from homology"/>
<keyword evidence="6 9" id="KW-0067">ATP-binding</keyword>
<evidence type="ECO:0000256" key="3">
    <source>
        <dbReference type="ARBA" id="ARBA00022573"/>
    </source>
</evidence>
<dbReference type="Gene3D" id="3.40.50.880">
    <property type="match status" value="1"/>
</dbReference>
<feature type="compositionally biased region" description="Basic and acidic residues" evidence="10">
    <location>
        <begin position="237"/>
        <end position="252"/>
    </location>
</feature>
<evidence type="ECO:0000259" key="12">
    <source>
        <dbReference type="Pfam" id="PF07685"/>
    </source>
</evidence>
<dbReference type="GO" id="GO:0042242">
    <property type="term" value="F:cobyrinic acid a,c-diamide synthase activity"/>
    <property type="evidence" value="ECO:0007669"/>
    <property type="project" value="UniProtKB-UniRule"/>
</dbReference>
<comment type="pathway">
    <text evidence="9">Cofactor biosynthesis; adenosylcobalamin biosynthesis; cob(II)yrinate a,c-diamide from sirohydrochlorin (anaerobic route): step 10/10.</text>
</comment>
<comment type="similarity">
    <text evidence="2">Belongs to the CobB/CobQ family. CobQ subfamily.</text>
</comment>
<dbReference type="AlphaFoldDB" id="A0A511BRE7"/>
<name>A0A511BRE7_9PROT</name>
<dbReference type="InterPro" id="IPR011698">
    <property type="entry name" value="GATase_3"/>
</dbReference>
<evidence type="ECO:0000256" key="1">
    <source>
        <dbReference type="ARBA" id="ARBA00001946"/>
    </source>
</evidence>
<evidence type="ECO:0000313" key="14">
    <source>
        <dbReference type="Proteomes" id="UP000321405"/>
    </source>
</evidence>
<dbReference type="NCBIfam" id="NF002204">
    <property type="entry name" value="PRK01077.1"/>
    <property type="match status" value="1"/>
</dbReference>
<comment type="domain">
    <text evidence="9">Comprises of two domains. The C-terminal domain contains the binding site for glutamine and catalyzes the hydrolysis of this substrate to glutamate and ammonia. The N-terminal domain is anticipated to bind ATP and cobyrinate and catalyzes the ultimate synthesis of the diamide product. The ammonia produced via the glutaminase domain is probably translocated to the adjacent domain via a molecular tunnel, where it reacts with an activated intermediate.</text>
</comment>
<evidence type="ECO:0000256" key="8">
    <source>
        <dbReference type="ARBA" id="ARBA00022962"/>
    </source>
</evidence>
<keyword evidence="5 9" id="KW-0547">Nucleotide-binding</keyword>
<dbReference type="UniPathway" id="UPA00148">
    <property type="reaction ID" value="UER00231"/>
</dbReference>
<dbReference type="HAMAP" id="MF_00027">
    <property type="entry name" value="CobB_CbiA"/>
    <property type="match status" value="1"/>
</dbReference>
<dbReference type="NCBIfam" id="TIGR00379">
    <property type="entry name" value="cobB"/>
    <property type="match status" value="1"/>
</dbReference>
<dbReference type="InterPro" id="IPR027417">
    <property type="entry name" value="P-loop_NTPase"/>
</dbReference>
<dbReference type="Pfam" id="PF01656">
    <property type="entry name" value="CbiA"/>
    <property type="match status" value="1"/>
</dbReference>
<feature type="domain" description="CobB/CobQ-like glutamine amidotransferase" evidence="12">
    <location>
        <begin position="263"/>
        <end position="452"/>
    </location>
</feature>
<evidence type="ECO:0000256" key="2">
    <source>
        <dbReference type="ARBA" id="ARBA00006205"/>
    </source>
</evidence>
<evidence type="ECO:0000256" key="6">
    <source>
        <dbReference type="ARBA" id="ARBA00022840"/>
    </source>
</evidence>
<feature type="region of interest" description="Disordered" evidence="10">
    <location>
        <begin position="232"/>
        <end position="260"/>
    </location>
</feature>